<dbReference type="AlphaFoldDB" id="A0A1E3FEN2"/>
<dbReference type="GeneID" id="93190809"/>
<evidence type="ECO:0000313" key="15">
    <source>
        <dbReference type="Proteomes" id="UP000664048"/>
    </source>
</evidence>
<evidence type="ECO:0000256" key="6">
    <source>
        <dbReference type="ARBA" id="ARBA00022741"/>
    </source>
</evidence>
<dbReference type="GO" id="GO:0018580">
    <property type="term" value="F:nitronate monooxygenase activity"/>
    <property type="evidence" value="ECO:0007669"/>
    <property type="project" value="InterPro"/>
</dbReference>
<evidence type="ECO:0000256" key="2">
    <source>
        <dbReference type="ARBA" id="ARBA00009881"/>
    </source>
</evidence>
<organism evidence="12 14">
    <name type="scientific">Burkholderia contaminans</name>
    <dbReference type="NCBI Taxonomy" id="488447"/>
    <lineage>
        <taxon>Bacteria</taxon>
        <taxon>Pseudomonadati</taxon>
        <taxon>Pseudomonadota</taxon>
        <taxon>Betaproteobacteria</taxon>
        <taxon>Burkholderiales</taxon>
        <taxon>Burkholderiaceae</taxon>
        <taxon>Burkholderia</taxon>
        <taxon>Burkholderia cepacia complex</taxon>
    </lineage>
</organism>
<dbReference type="Proteomes" id="UP000664048">
    <property type="component" value="Unassembled WGS sequence"/>
</dbReference>
<dbReference type="Proteomes" id="UP000611459">
    <property type="component" value="Unassembled WGS sequence"/>
</dbReference>
<dbReference type="SUPFAM" id="SSF51412">
    <property type="entry name" value="Inosine monophosphate dehydrogenase (IMPDH)"/>
    <property type="match status" value="1"/>
</dbReference>
<evidence type="ECO:0000256" key="11">
    <source>
        <dbReference type="ARBA" id="ARBA00067136"/>
    </source>
</evidence>
<protein>
    <recommendedName>
        <fullName evidence="11">Nitronate monooxygenase</fullName>
    </recommendedName>
    <alternativeName>
        <fullName evidence="9">Propionate 3-nitronate monooxygenase</fullName>
    </alternativeName>
</protein>
<evidence type="ECO:0000256" key="7">
    <source>
        <dbReference type="ARBA" id="ARBA00023002"/>
    </source>
</evidence>
<evidence type="ECO:0000313" key="13">
    <source>
        <dbReference type="EMBL" id="MBO1827907.1"/>
    </source>
</evidence>
<keyword evidence="15" id="KW-1185">Reference proteome</keyword>
<evidence type="ECO:0000313" key="14">
    <source>
        <dbReference type="Proteomes" id="UP000611459"/>
    </source>
</evidence>
<sequence>MTTLPSRLPLIQAPMVGSSSPLAIAVCKAGGLGSLACAALGPQQLRDEIAAIRAHTPAPFNVNFFCHTPPAPDAEVDARWRAALAGYYAEAGLDPADVKGGPGRAPFDDAMCAVVEALRPAVVSFHFGLPDDALLERVRRTGAWVVSSATTVEEARWLDARGVDAIVAQGAEAGGHRGMFLTDDIHAQPGLFALLPQIVDAVRVPVIAAGAIADGRGIAAAFALGACAVQIGTGYLLTPQAGRSAQHRAAVRAARDDGTRMTNLYTGRPARGLLTRFMREQGPMSALAPAFPLATAAVEPLRSAFERQGRDDFSLLWSGEAAALACEADAGELTQRLWRDALACAAGLRDAFPQAA</sequence>
<dbReference type="InterPro" id="IPR004136">
    <property type="entry name" value="NMO"/>
</dbReference>
<dbReference type="PANTHER" id="PTHR42747">
    <property type="entry name" value="NITRONATE MONOOXYGENASE-RELATED"/>
    <property type="match status" value="1"/>
</dbReference>
<evidence type="ECO:0000313" key="12">
    <source>
        <dbReference type="EMBL" id="MBK1929298.1"/>
    </source>
</evidence>
<reference evidence="13 15" key="2">
    <citation type="submission" date="2021-03" db="EMBL/GenBank/DDBJ databases">
        <title>Clinical course, treatment and visual outcome of an outbreak of Burkholderia contaminans endophthalmitis following cataract surgery.</title>
        <authorList>
            <person name="Lind C."/>
            <person name="Olsen K."/>
            <person name="Angelsen N.K."/>
            <person name="Krefting E.A."/>
            <person name="Fossen K."/>
            <person name="Gravningen K."/>
            <person name="Depoorter E."/>
            <person name="Vandamme P."/>
            <person name="Bertelsen G."/>
        </authorList>
    </citation>
    <scope>NUCLEOTIDE SEQUENCE [LARGE SCALE GENOMIC DNA]</scope>
    <source>
        <strain evidence="13 15">51242556</strain>
    </source>
</reference>
<dbReference type="PANTHER" id="PTHR42747:SF3">
    <property type="entry name" value="NITRONATE MONOOXYGENASE-RELATED"/>
    <property type="match status" value="1"/>
</dbReference>
<dbReference type="EMBL" id="JAGEMX010000001">
    <property type="protein sequence ID" value="MBO1827907.1"/>
    <property type="molecule type" value="Genomic_DNA"/>
</dbReference>
<reference evidence="12" key="1">
    <citation type="submission" date="2021-01" db="EMBL/GenBank/DDBJ databases">
        <title>Outbreak of Burkholderia contaminns endophthalmitis traced to a clinical ventilation system.</title>
        <authorList>
            <person name="Lipuma J."/>
            <person name="Spilker T."/>
            <person name="Kratholm J."/>
        </authorList>
    </citation>
    <scope>NUCLEOTIDE SEQUENCE</scope>
    <source>
        <strain evidence="12">HI4954</strain>
    </source>
</reference>
<evidence type="ECO:0000256" key="8">
    <source>
        <dbReference type="ARBA" id="ARBA00023033"/>
    </source>
</evidence>
<dbReference type="GO" id="GO:0000166">
    <property type="term" value="F:nucleotide binding"/>
    <property type="evidence" value="ECO:0007669"/>
    <property type="project" value="UniProtKB-KW"/>
</dbReference>
<keyword evidence="3" id="KW-0216">Detoxification</keyword>
<evidence type="ECO:0000256" key="1">
    <source>
        <dbReference type="ARBA" id="ARBA00001917"/>
    </source>
</evidence>
<keyword evidence="4" id="KW-0285">Flavoprotein</keyword>
<gene>
    <name evidence="13" type="ORF">J4M89_00780</name>
    <name evidence="12" type="ORF">JIN94_05330</name>
</gene>
<dbReference type="Gene3D" id="3.20.20.70">
    <property type="entry name" value="Aldolase class I"/>
    <property type="match status" value="1"/>
</dbReference>
<evidence type="ECO:0000256" key="4">
    <source>
        <dbReference type="ARBA" id="ARBA00022630"/>
    </source>
</evidence>
<keyword evidence="6" id="KW-0547">Nucleotide-binding</keyword>
<name>A0A1E3FEN2_9BURK</name>
<comment type="caution">
    <text evidence="12">The sequence shown here is derived from an EMBL/GenBank/DDBJ whole genome shotgun (WGS) entry which is preliminary data.</text>
</comment>
<evidence type="ECO:0000256" key="3">
    <source>
        <dbReference type="ARBA" id="ARBA00022575"/>
    </source>
</evidence>
<evidence type="ECO:0000256" key="5">
    <source>
        <dbReference type="ARBA" id="ARBA00022643"/>
    </source>
</evidence>
<keyword evidence="7" id="KW-0560">Oxidoreductase</keyword>
<comment type="catalytic activity">
    <reaction evidence="10">
        <text>3 propionate 3-nitronate + 3 O2 + H2O = 3 3-oxopropanoate + 2 nitrate + nitrite + H2O2 + 3 H(+)</text>
        <dbReference type="Rhea" id="RHEA:57332"/>
        <dbReference type="ChEBI" id="CHEBI:15377"/>
        <dbReference type="ChEBI" id="CHEBI:15378"/>
        <dbReference type="ChEBI" id="CHEBI:15379"/>
        <dbReference type="ChEBI" id="CHEBI:16240"/>
        <dbReference type="ChEBI" id="CHEBI:16301"/>
        <dbReference type="ChEBI" id="CHEBI:17632"/>
        <dbReference type="ChEBI" id="CHEBI:33190"/>
        <dbReference type="ChEBI" id="CHEBI:136067"/>
    </reaction>
</comment>
<dbReference type="RefSeq" id="WP_039360726.1">
    <property type="nucleotide sequence ID" value="NZ_AP018357.1"/>
</dbReference>
<accession>A0A1E3FEN2</accession>
<proteinExistence type="inferred from homology"/>
<dbReference type="GO" id="GO:0009636">
    <property type="term" value="P:response to toxic substance"/>
    <property type="evidence" value="ECO:0007669"/>
    <property type="project" value="UniProtKB-KW"/>
</dbReference>
<dbReference type="Pfam" id="PF03060">
    <property type="entry name" value="NMO"/>
    <property type="match status" value="1"/>
</dbReference>
<dbReference type="InterPro" id="IPR013785">
    <property type="entry name" value="Aldolase_TIM"/>
</dbReference>
<evidence type="ECO:0000256" key="10">
    <source>
        <dbReference type="ARBA" id="ARBA00049401"/>
    </source>
</evidence>
<dbReference type="OrthoDB" id="9778912at2"/>
<evidence type="ECO:0000256" key="9">
    <source>
        <dbReference type="ARBA" id="ARBA00031155"/>
    </source>
</evidence>
<comment type="similarity">
    <text evidence="2">Belongs to the nitronate monooxygenase family. NMO class I subfamily.</text>
</comment>
<dbReference type="CDD" id="cd04730">
    <property type="entry name" value="NPD_like"/>
    <property type="match status" value="1"/>
</dbReference>
<dbReference type="EMBL" id="JAENIB010000001">
    <property type="protein sequence ID" value="MBK1929298.1"/>
    <property type="molecule type" value="Genomic_DNA"/>
</dbReference>
<keyword evidence="8 12" id="KW-0503">Monooxygenase</keyword>
<dbReference type="FunFam" id="3.20.20.70:FF:000154">
    <property type="entry name" value="Probable nitronate monooxygenase"/>
    <property type="match status" value="1"/>
</dbReference>
<comment type="cofactor">
    <cofactor evidence="1">
        <name>FMN</name>
        <dbReference type="ChEBI" id="CHEBI:58210"/>
    </cofactor>
</comment>
<keyword evidence="5" id="KW-0288">FMN</keyword>